<organism evidence="6 7">
    <name type="scientific">Luteolibacter yonseiensis</name>
    <dbReference type="NCBI Taxonomy" id="1144680"/>
    <lineage>
        <taxon>Bacteria</taxon>
        <taxon>Pseudomonadati</taxon>
        <taxon>Verrucomicrobiota</taxon>
        <taxon>Verrucomicrobiia</taxon>
        <taxon>Verrucomicrobiales</taxon>
        <taxon>Verrucomicrobiaceae</taxon>
        <taxon>Luteolibacter</taxon>
    </lineage>
</organism>
<keyword evidence="7" id="KW-1185">Reference proteome</keyword>
<dbReference type="SUPFAM" id="SSF52540">
    <property type="entry name" value="P-loop containing nucleoside triphosphate hydrolases"/>
    <property type="match status" value="1"/>
</dbReference>
<evidence type="ECO:0000313" key="6">
    <source>
        <dbReference type="EMBL" id="MBK1815247.1"/>
    </source>
</evidence>
<dbReference type="InterPro" id="IPR017911">
    <property type="entry name" value="MacB-like_ATP-bd"/>
</dbReference>
<keyword evidence="3 6" id="KW-0067">ATP-binding</keyword>
<dbReference type="GO" id="GO:0098796">
    <property type="term" value="C:membrane protein complex"/>
    <property type="evidence" value="ECO:0007669"/>
    <property type="project" value="UniProtKB-ARBA"/>
</dbReference>
<keyword evidence="2" id="KW-0547">Nucleotide-binding</keyword>
<accession>A0A934R1V5</accession>
<dbReference type="InterPro" id="IPR003593">
    <property type="entry name" value="AAA+_ATPase"/>
</dbReference>
<reference evidence="6" key="1">
    <citation type="submission" date="2021-01" db="EMBL/GenBank/DDBJ databases">
        <title>Modified the classification status of verrucomicrobia.</title>
        <authorList>
            <person name="Feng X."/>
        </authorList>
    </citation>
    <scope>NUCLEOTIDE SEQUENCE</scope>
    <source>
        <strain evidence="6">JCM 18052</strain>
    </source>
</reference>
<comment type="similarity">
    <text evidence="4">Belongs to the ABC transporter superfamily. Macrolide exporter (TC 3.A.1.122) family.</text>
</comment>
<sequence>MFLKLPAAAGSPRLPRLYQNPLMTPSDPIPFPLEISSVVKTFNQGPVRVRALDGIDLRIKAGEFVAIMGASGSGKSTLLHVMAGLTDVDSGSVTVEGKNLASFNDAALTRFRRDRIGLVFQAFNLIPVLTAEDNVRLPVMDRADSGLRAKALLDRLGLLARRKHKPDALSGGEQQRVAIARALIADPAIVLADEPTGSLDSSTGQDLCGLLRGLCSDEGRTIVMVTHEPAVAMWADRVVVLKDGRLLTEFPTPAGHDPEAVALAYQNALHGS</sequence>
<dbReference type="Proteomes" id="UP000600139">
    <property type="component" value="Unassembled WGS sequence"/>
</dbReference>
<dbReference type="GO" id="GO:0022857">
    <property type="term" value="F:transmembrane transporter activity"/>
    <property type="evidence" value="ECO:0007669"/>
    <property type="project" value="TreeGrafter"/>
</dbReference>
<dbReference type="Gene3D" id="3.40.50.300">
    <property type="entry name" value="P-loop containing nucleotide triphosphate hydrolases"/>
    <property type="match status" value="1"/>
</dbReference>
<dbReference type="InterPro" id="IPR017871">
    <property type="entry name" value="ABC_transporter-like_CS"/>
</dbReference>
<dbReference type="PANTHER" id="PTHR24220">
    <property type="entry name" value="IMPORT ATP-BINDING PROTEIN"/>
    <property type="match status" value="1"/>
</dbReference>
<evidence type="ECO:0000256" key="2">
    <source>
        <dbReference type="ARBA" id="ARBA00022741"/>
    </source>
</evidence>
<proteinExistence type="inferred from homology"/>
<dbReference type="AlphaFoldDB" id="A0A934R1V5"/>
<dbReference type="PROSITE" id="PS50893">
    <property type="entry name" value="ABC_TRANSPORTER_2"/>
    <property type="match status" value="1"/>
</dbReference>
<dbReference type="CDD" id="cd03255">
    <property type="entry name" value="ABC_MJ0796_LolCDE_FtsE"/>
    <property type="match status" value="1"/>
</dbReference>
<comment type="caution">
    <text evidence="6">The sequence shown here is derived from an EMBL/GenBank/DDBJ whole genome shotgun (WGS) entry which is preliminary data.</text>
</comment>
<evidence type="ECO:0000256" key="3">
    <source>
        <dbReference type="ARBA" id="ARBA00022840"/>
    </source>
</evidence>
<evidence type="ECO:0000256" key="4">
    <source>
        <dbReference type="ARBA" id="ARBA00038388"/>
    </source>
</evidence>
<evidence type="ECO:0000256" key="1">
    <source>
        <dbReference type="ARBA" id="ARBA00022448"/>
    </source>
</evidence>
<dbReference type="GO" id="GO:0005524">
    <property type="term" value="F:ATP binding"/>
    <property type="evidence" value="ECO:0007669"/>
    <property type="project" value="UniProtKB-KW"/>
</dbReference>
<dbReference type="InterPro" id="IPR015854">
    <property type="entry name" value="ABC_transpr_LolD-like"/>
</dbReference>
<feature type="domain" description="ABC transporter" evidence="5">
    <location>
        <begin position="33"/>
        <end position="268"/>
    </location>
</feature>
<dbReference type="GO" id="GO:0005886">
    <property type="term" value="C:plasma membrane"/>
    <property type="evidence" value="ECO:0007669"/>
    <property type="project" value="TreeGrafter"/>
</dbReference>
<dbReference type="SMART" id="SM00382">
    <property type="entry name" value="AAA"/>
    <property type="match status" value="1"/>
</dbReference>
<dbReference type="GO" id="GO:0016887">
    <property type="term" value="F:ATP hydrolysis activity"/>
    <property type="evidence" value="ECO:0007669"/>
    <property type="project" value="InterPro"/>
</dbReference>
<keyword evidence="1" id="KW-0813">Transport</keyword>
<dbReference type="Pfam" id="PF00005">
    <property type="entry name" value="ABC_tran"/>
    <property type="match status" value="1"/>
</dbReference>
<dbReference type="FunFam" id="3.40.50.300:FF:000032">
    <property type="entry name" value="Export ABC transporter ATP-binding protein"/>
    <property type="match status" value="1"/>
</dbReference>
<dbReference type="EMBL" id="JAENIK010000008">
    <property type="protein sequence ID" value="MBK1815247.1"/>
    <property type="molecule type" value="Genomic_DNA"/>
</dbReference>
<evidence type="ECO:0000313" key="7">
    <source>
        <dbReference type="Proteomes" id="UP000600139"/>
    </source>
</evidence>
<dbReference type="InterPro" id="IPR003439">
    <property type="entry name" value="ABC_transporter-like_ATP-bd"/>
</dbReference>
<evidence type="ECO:0000259" key="5">
    <source>
        <dbReference type="PROSITE" id="PS50893"/>
    </source>
</evidence>
<name>A0A934R1V5_9BACT</name>
<protein>
    <submittedName>
        <fullName evidence="6">ABC transporter ATP-binding protein</fullName>
    </submittedName>
</protein>
<dbReference type="PANTHER" id="PTHR24220:SF86">
    <property type="entry name" value="ABC TRANSPORTER ABCH.1"/>
    <property type="match status" value="1"/>
</dbReference>
<dbReference type="InterPro" id="IPR027417">
    <property type="entry name" value="P-loop_NTPase"/>
</dbReference>
<gene>
    <name evidence="6" type="ORF">JIN84_06460</name>
</gene>
<dbReference type="PROSITE" id="PS00211">
    <property type="entry name" value="ABC_TRANSPORTER_1"/>
    <property type="match status" value="1"/>
</dbReference>